<name>A0A521AI29_9SPHI</name>
<dbReference type="EMBL" id="FXTN01000001">
    <property type="protein sequence ID" value="SMO34408.1"/>
    <property type="molecule type" value="Genomic_DNA"/>
</dbReference>
<keyword evidence="2" id="KW-0378">Hydrolase</keyword>
<keyword evidence="3" id="KW-1185">Reference proteome</keyword>
<dbReference type="SUPFAM" id="SSF57850">
    <property type="entry name" value="RING/U-box"/>
    <property type="match status" value="1"/>
</dbReference>
<organism evidence="2 3">
    <name type="scientific">Pedobacter westerhofensis</name>
    <dbReference type="NCBI Taxonomy" id="425512"/>
    <lineage>
        <taxon>Bacteria</taxon>
        <taxon>Pseudomonadati</taxon>
        <taxon>Bacteroidota</taxon>
        <taxon>Sphingobacteriia</taxon>
        <taxon>Sphingobacteriales</taxon>
        <taxon>Sphingobacteriaceae</taxon>
        <taxon>Pedobacter</taxon>
    </lineage>
</organism>
<feature type="domain" description="UBP-type" evidence="1">
    <location>
        <begin position="47"/>
        <end position="132"/>
    </location>
</feature>
<sequence>MRIQYLFIHGSISFDLKSSIAYLGCVQTGCTLIKSIVTNPKNMSDQNLCTHLTSITNVQIGDEGVCEECIKTGGLWVHLRTCQTCGITLCCDQSPQTHMTKHFRHTNHPVVASAEKGERWLYCYPDEEMVEY</sequence>
<proteinExistence type="predicted"/>
<gene>
    <name evidence="2" type="ORF">SAMN06265348_101217</name>
</gene>
<dbReference type="Gene3D" id="3.30.40.10">
    <property type="entry name" value="Zinc/RING finger domain, C3HC4 (zinc finger)"/>
    <property type="match status" value="1"/>
</dbReference>
<evidence type="ECO:0000313" key="2">
    <source>
        <dbReference type="EMBL" id="SMO34408.1"/>
    </source>
</evidence>
<dbReference type="AlphaFoldDB" id="A0A521AI29"/>
<evidence type="ECO:0000313" key="3">
    <source>
        <dbReference type="Proteomes" id="UP000320300"/>
    </source>
</evidence>
<dbReference type="GO" id="GO:0008270">
    <property type="term" value="F:zinc ion binding"/>
    <property type="evidence" value="ECO:0007669"/>
    <property type="project" value="InterPro"/>
</dbReference>
<dbReference type="InterPro" id="IPR001607">
    <property type="entry name" value="Znf_UBP"/>
</dbReference>
<reference evidence="2 3" key="1">
    <citation type="submission" date="2017-05" db="EMBL/GenBank/DDBJ databases">
        <authorList>
            <person name="Varghese N."/>
            <person name="Submissions S."/>
        </authorList>
    </citation>
    <scope>NUCLEOTIDE SEQUENCE [LARGE SCALE GENOMIC DNA]</scope>
    <source>
        <strain evidence="2 3">DSM 19036</strain>
    </source>
</reference>
<dbReference type="InterPro" id="IPR013083">
    <property type="entry name" value="Znf_RING/FYVE/PHD"/>
</dbReference>
<evidence type="ECO:0000259" key="1">
    <source>
        <dbReference type="PROSITE" id="PS50271"/>
    </source>
</evidence>
<protein>
    <submittedName>
        <fullName evidence="2">Ubiquitin-hydrolase Zn-finger-containing protein</fullName>
    </submittedName>
</protein>
<dbReference type="GO" id="GO:0016787">
    <property type="term" value="F:hydrolase activity"/>
    <property type="evidence" value="ECO:0007669"/>
    <property type="project" value="UniProtKB-KW"/>
</dbReference>
<dbReference type="Proteomes" id="UP000320300">
    <property type="component" value="Unassembled WGS sequence"/>
</dbReference>
<dbReference type="PROSITE" id="PS50271">
    <property type="entry name" value="ZF_UBP"/>
    <property type="match status" value="1"/>
</dbReference>
<dbReference type="Pfam" id="PF02148">
    <property type="entry name" value="zf-UBP"/>
    <property type="match status" value="1"/>
</dbReference>
<accession>A0A521AI29</accession>